<keyword evidence="11" id="KW-1185">Reference proteome</keyword>
<protein>
    <submittedName>
        <fullName evidence="10">Fc epsilon receptor Ig</fullName>
    </submittedName>
</protein>
<reference evidence="10 11" key="1">
    <citation type="journal article" date="2019" name="Proc. Natl. Acad. Sci. U.S.A.">
        <title>Regulatory changes in pterin and carotenoid genes underlie balanced color polymorphisms in the wall lizard.</title>
        <authorList>
            <person name="Andrade P."/>
            <person name="Pinho C."/>
            <person name="Perez I de Lanuza G."/>
            <person name="Afonso S."/>
            <person name="Brejcha J."/>
            <person name="Rubin C.J."/>
            <person name="Wallerman O."/>
            <person name="Pereira P."/>
            <person name="Sabatino S.J."/>
            <person name="Bellati A."/>
            <person name="Pellitteri-Rosa D."/>
            <person name="Bosakova Z."/>
            <person name="Bunikis I."/>
            <person name="Carretero M.A."/>
            <person name="Feiner N."/>
            <person name="Marsik P."/>
            <person name="Pauperio F."/>
            <person name="Salvi D."/>
            <person name="Soler L."/>
            <person name="While G.M."/>
            <person name="Uller T."/>
            <person name="Font E."/>
            <person name="Andersson L."/>
            <person name="Carneiro M."/>
        </authorList>
    </citation>
    <scope>NUCLEOTIDE SEQUENCE</scope>
</reference>
<sequence>MKVYILTALLVLLAAEEAEALREPQLCYVLDGILFVYGIILTFLYCRLKIQYRRKSKLPPASDYEKVEGIYTGLGPHESATYQTLTRPKTDPKEQPPAEAETMVG</sequence>
<evidence type="ECO:0000256" key="3">
    <source>
        <dbReference type="ARBA" id="ARBA00022553"/>
    </source>
</evidence>
<dbReference type="Pfam" id="PF11628">
    <property type="entry name" value="TCR_zetazeta"/>
    <property type="match status" value="1"/>
</dbReference>
<feature type="region of interest" description="Disordered" evidence="7">
    <location>
        <begin position="78"/>
        <end position="105"/>
    </location>
</feature>
<evidence type="ECO:0000256" key="1">
    <source>
        <dbReference type="ARBA" id="ARBA00004251"/>
    </source>
</evidence>
<dbReference type="InterPro" id="IPR021663">
    <property type="entry name" value="CD3_zeta/IgE_Fc_rcpt_gamma"/>
</dbReference>
<dbReference type="KEGG" id="pmua:114587025"/>
<dbReference type="GO" id="GO:0019767">
    <property type="term" value="F:IgE receptor activity"/>
    <property type="evidence" value="ECO:0007669"/>
    <property type="project" value="InterPro"/>
</dbReference>
<evidence type="ECO:0000256" key="6">
    <source>
        <dbReference type="ARBA" id="ARBA00023170"/>
    </source>
</evidence>
<keyword evidence="5" id="KW-1015">Disulfide bond</keyword>
<keyword evidence="6" id="KW-0675">Receptor</keyword>
<evidence type="ECO:0000313" key="11">
    <source>
        <dbReference type="Proteomes" id="UP000472272"/>
    </source>
</evidence>
<dbReference type="GO" id="GO:0032998">
    <property type="term" value="C:Fc-epsilon receptor I complex"/>
    <property type="evidence" value="ECO:0007669"/>
    <property type="project" value="InterPro"/>
</dbReference>
<dbReference type="PANTHER" id="PTHR16803">
    <property type="entry name" value="HIGH AFFINITY IMMUNOGLOBULIN EPSILON RECEPTOR GAMMA-SUBUNIT"/>
    <property type="match status" value="1"/>
</dbReference>
<dbReference type="InterPro" id="IPR042340">
    <property type="entry name" value="FCER1G"/>
</dbReference>
<reference evidence="10" key="2">
    <citation type="submission" date="2025-08" db="UniProtKB">
        <authorList>
            <consortium name="Ensembl"/>
        </authorList>
    </citation>
    <scope>IDENTIFICATION</scope>
</reference>
<name>A0A670JN95_PODMU</name>
<keyword evidence="8" id="KW-1133">Transmembrane helix</keyword>
<dbReference type="RefSeq" id="XP_028566742.1">
    <property type="nucleotide sequence ID" value="XM_028710909.1"/>
</dbReference>
<keyword evidence="3" id="KW-0597">Phosphoprotein</keyword>
<feature type="signal peptide" evidence="9">
    <location>
        <begin position="1"/>
        <end position="20"/>
    </location>
</feature>
<proteinExistence type="predicted"/>
<dbReference type="Ensembl" id="ENSPMRT00000028148.1">
    <property type="protein sequence ID" value="ENSPMRP00000026533.1"/>
    <property type="gene ID" value="ENSPMRG00000017159.1"/>
</dbReference>
<evidence type="ECO:0000256" key="7">
    <source>
        <dbReference type="SAM" id="MobiDB-lite"/>
    </source>
</evidence>
<keyword evidence="2" id="KW-1003">Cell membrane</keyword>
<evidence type="ECO:0000256" key="8">
    <source>
        <dbReference type="SAM" id="Phobius"/>
    </source>
</evidence>
<accession>A0A670JN95</accession>
<comment type="subcellular location">
    <subcellularLocation>
        <location evidence="1">Cell membrane</location>
        <topology evidence="1">Single-pass type I membrane protein</topology>
    </subcellularLocation>
</comment>
<keyword evidence="9" id="KW-0732">Signal</keyword>
<dbReference type="Proteomes" id="UP000472272">
    <property type="component" value="Chromosome 16"/>
</dbReference>
<dbReference type="GeneTree" id="ENSGT00390000003894"/>
<dbReference type="OMA" id="MAGWCRN"/>
<reference evidence="10" key="3">
    <citation type="submission" date="2025-09" db="UniProtKB">
        <authorList>
            <consortium name="Ensembl"/>
        </authorList>
    </citation>
    <scope>IDENTIFICATION</scope>
</reference>
<dbReference type="OrthoDB" id="9941225at2759"/>
<organism evidence="10 11">
    <name type="scientific">Podarcis muralis</name>
    <name type="common">Wall lizard</name>
    <name type="synonym">Lacerta muralis</name>
    <dbReference type="NCBI Taxonomy" id="64176"/>
    <lineage>
        <taxon>Eukaryota</taxon>
        <taxon>Metazoa</taxon>
        <taxon>Chordata</taxon>
        <taxon>Craniata</taxon>
        <taxon>Vertebrata</taxon>
        <taxon>Euteleostomi</taxon>
        <taxon>Lepidosauria</taxon>
        <taxon>Squamata</taxon>
        <taxon>Bifurcata</taxon>
        <taxon>Unidentata</taxon>
        <taxon>Episquamata</taxon>
        <taxon>Laterata</taxon>
        <taxon>Lacertibaenia</taxon>
        <taxon>Lacertidae</taxon>
        <taxon>Podarcis</taxon>
    </lineage>
</organism>
<evidence type="ECO:0000256" key="2">
    <source>
        <dbReference type="ARBA" id="ARBA00022475"/>
    </source>
</evidence>
<evidence type="ECO:0000256" key="5">
    <source>
        <dbReference type="ARBA" id="ARBA00023157"/>
    </source>
</evidence>
<dbReference type="PANTHER" id="PTHR16803:SF0">
    <property type="entry name" value="HIGH AFFINITY IMMUNOGLOBULIN EPSILON RECEPTOR SUBUNIT GAMMA"/>
    <property type="match status" value="1"/>
</dbReference>
<dbReference type="GO" id="GO:0002376">
    <property type="term" value="P:immune system process"/>
    <property type="evidence" value="ECO:0007669"/>
    <property type="project" value="UniProtKB-KW"/>
</dbReference>
<keyword evidence="8" id="KW-0472">Membrane</keyword>
<gene>
    <name evidence="10" type="primary">FCER1G</name>
</gene>
<keyword evidence="4" id="KW-0391">Immunity</keyword>
<dbReference type="GeneID" id="114587025"/>
<keyword evidence="8" id="KW-0812">Transmembrane</keyword>
<evidence type="ECO:0000313" key="10">
    <source>
        <dbReference type="Ensembl" id="ENSPMRP00000026533.1"/>
    </source>
</evidence>
<feature type="chain" id="PRO_5025553999" evidence="9">
    <location>
        <begin position="21"/>
        <end position="105"/>
    </location>
</feature>
<evidence type="ECO:0000256" key="4">
    <source>
        <dbReference type="ARBA" id="ARBA00022859"/>
    </source>
</evidence>
<dbReference type="AlphaFoldDB" id="A0A670JN95"/>
<evidence type="ECO:0000256" key="9">
    <source>
        <dbReference type="SAM" id="SignalP"/>
    </source>
</evidence>
<feature type="transmembrane region" description="Helical" evidence="8">
    <location>
        <begin position="28"/>
        <end position="48"/>
    </location>
</feature>
<dbReference type="CTD" id="2207"/>